<dbReference type="GO" id="GO:0005634">
    <property type="term" value="C:nucleus"/>
    <property type="evidence" value="ECO:0007669"/>
    <property type="project" value="UniProtKB-SubCell"/>
</dbReference>
<evidence type="ECO:0000256" key="2">
    <source>
        <dbReference type="ARBA" id="ARBA00023015"/>
    </source>
</evidence>
<sequence>MSPAEDVIRRRSNARGLSLAKRVACQIIEIDANFLPGIARYRYQRRGSPRIPPNIPVRLRTTYPRYIKKLERELHELRAEQKRPRAPTPSETTDEICGASNHQAQLTAAFPDTDVSNPLLGSPAGFVAAGSASLSVYVGEGSSIAFGDTVLKYVDKDTDLAAVPPAAYFEHETFNRLLRPGVTVPDRIKSRLLVEVAIRFIGTDFHLVMKRSFFETLDRVCTGKGPHDLVWVCKYFALLALAMRMALTMGLHRSLPTEAAFPPIEREHRRRVWWTLYTLDRLCSSILGYPLLISDSAIDVELPSNDGLTATDQEEFADPAHLVANVKLARITGQIRKINLAHRTDYTELTTAFLVSDIYCLPHRSQENFVQRVHRVLLSLQKWDDELPQSLVLRQANLPRNVTSLHLHYNQSVISTTRPILLYLFKTRFSLNSTTMEATPRSFSSTTLALAESCVQAARASNSILSRCFVEGTLASFGYLDAHYLFSSTLILIISAVMDPNVIVSDAVSYAFTIMKAMKEDGNLPSCDYYERLQRTKVSVGKLKETCNAQVRSLVVPENNQSLDIQPSEVVDSQELGFGEGLPLNHPLIHSFLADQGLWANGMLPRGSFLEGLGLRPGR</sequence>
<keyword evidence="8" id="KW-1185">Reference proteome</keyword>
<reference evidence="7" key="1">
    <citation type="submission" date="2022-11" db="EMBL/GenBank/DDBJ databases">
        <authorList>
            <person name="Petersen C."/>
        </authorList>
    </citation>
    <scope>NUCLEOTIDE SEQUENCE</scope>
    <source>
        <strain evidence="7">IBT 22155</strain>
    </source>
</reference>
<gene>
    <name evidence="7" type="ORF">N7515_008972</name>
</gene>
<comment type="subcellular location">
    <subcellularLocation>
        <location evidence="1">Nucleus</location>
    </subcellularLocation>
</comment>
<accession>A0A9W9KU30</accession>
<dbReference type="GO" id="GO:0045944">
    <property type="term" value="P:positive regulation of transcription by RNA polymerase II"/>
    <property type="evidence" value="ECO:0007669"/>
    <property type="project" value="TreeGrafter"/>
</dbReference>
<proteinExistence type="predicted"/>
<keyword evidence="4" id="KW-0804">Transcription</keyword>
<name>A0A9W9KU30_9EURO</name>
<evidence type="ECO:0000313" key="7">
    <source>
        <dbReference type="EMBL" id="KAJ5121011.1"/>
    </source>
</evidence>
<dbReference type="RefSeq" id="XP_056517515.1">
    <property type="nucleotide sequence ID" value="XM_056669716.1"/>
</dbReference>
<evidence type="ECO:0000256" key="5">
    <source>
        <dbReference type="ARBA" id="ARBA00023242"/>
    </source>
</evidence>
<dbReference type="EMBL" id="JAPQKL010000007">
    <property type="protein sequence ID" value="KAJ5121011.1"/>
    <property type="molecule type" value="Genomic_DNA"/>
</dbReference>
<dbReference type="GO" id="GO:0043565">
    <property type="term" value="F:sequence-specific DNA binding"/>
    <property type="evidence" value="ECO:0007669"/>
    <property type="project" value="TreeGrafter"/>
</dbReference>
<dbReference type="AlphaFoldDB" id="A0A9W9KU30"/>
<keyword evidence="2" id="KW-0805">Transcription regulation</keyword>
<evidence type="ECO:0000313" key="8">
    <source>
        <dbReference type="Proteomes" id="UP001149079"/>
    </source>
</evidence>
<evidence type="ECO:0000259" key="6">
    <source>
        <dbReference type="SMART" id="SM00906"/>
    </source>
</evidence>
<dbReference type="Proteomes" id="UP001149079">
    <property type="component" value="Unassembled WGS sequence"/>
</dbReference>
<keyword evidence="5" id="KW-0539">Nucleus</keyword>
<dbReference type="GO" id="GO:0006351">
    <property type="term" value="P:DNA-templated transcription"/>
    <property type="evidence" value="ECO:0007669"/>
    <property type="project" value="InterPro"/>
</dbReference>
<evidence type="ECO:0000256" key="3">
    <source>
        <dbReference type="ARBA" id="ARBA00023125"/>
    </source>
</evidence>
<organism evidence="7 8">
    <name type="scientific">Penicillium bovifimosum</name>
    <dbReference type="NCBI Taxonomy" id="126998"/>
    <lineage>
        <taxon>Eukaryota</taxon>
        <taxon>Fungi</taxon>
        <taxon>Dikarya</taxon>
        <taxon>Ascomycota</taxon>
        <taxon>Pezizomycotina</taxon>
        <taxon>Eurotiomycetes</taxon>
        <taxon>Eurotiomycetidae</taxon>
        <taxon>Eurotiales</taxon>
        <taxon>Aspergillaceae</taxon>
        <taxon>Penicillium</taxon>
    </lineage>
</organism>
<dbReference type="CDD" id="cd12148">
    <property type="entry name" value="fungal_TF_MHR"/>
    <property type="match status" value="1"/>
</dbReference>
<dbReference type="GO" id="GO:0008270">
    <property type="term" value="F:zinc ion binding"/>
    <property type="evidence" value="ECO:0007669"/>
    <property type="project" value="InterPro"/>
</dbReference>
<dbReference type="InterPro" id="IPR007219">
    <property type="entry name" value="XnlR_reg_dom"/>
</dbReference>
<evidence type="ECO:0000256" key="4">
    <source>
        <dbReference type="ARBA" id="ARBA00023163"/>
    </source>
</evidence>
<dbReference type="PANTHER" id="PTHR47540:SF6">
    <property type="entry name" value="ZN(II)2CYS6 TRANSCRIPTION FACTOR (EUROFUNG)"/>
    <property type="match status" value="1"/>
</dbReference>
<dbReference type="PANTHER" id="PTHR47540">
    <property type="entry name" value="THIAMINE REPRESSIBLE GENES REGULATORY PROTEIN THI5"/>
    <property type="match status" value="1"/>
</dbReference>
<keyword evidence="3" id="KW-0238">DNA-binding</keyword>
<dbReference type="GeneID" id="81408886"/>
<feature type="domain" description="Xylanolytic transcriptional activator regulatory" evidence="6">
    <location>
        <begin position="235"/>
        <end position="309"/>
    </location>
</feature>
<evidence type="ECO:0000256" key="1">
    <source>
        <dbReference type="ARBA" id="ARBA00004123"/>
    </source>
</evidence>
<protein>
    <submittedName>
        <fullName evidence="7">Fungal-specific transcription factor domain-containing protein</fullName>
    </submittedName>
</protein>
<dbReference type="Pfam" id="PF04082">
    <property type="entry name" value="Fungal_trans"/>
    <property type="match status" value="1"/>
</dbReference>
<dbReference type="SMART" id="SM00906">
    <property type="entry name" value="Fungal_trans"/>
    <property type="match status" value="1"/>
</dbReference>
<comment type="caution">
    <text evidence="7">The sequence shown here is derived from an EMBL/GenBank/DDBJ whole genome shotgun (WGS) entry which is preliminary data.</text>
</comment>
<dbReference type="OrthoDB" id="2962993at2759"/>
<dbReference type="InterPro" id="IPR051711">
    <property type="entry name" value="Stress_Response_Reg"/>
</dbReference>
<reference evidence="7" key="2">
    <citation type="journal article" date="2023" name="IMA Fungus">
        <title>Comparative genomic study of the Penicillium genus elucidates a diverse pangenome and 15 lateral gene transfer events.</title>
        <authorList>
            <person name="Petersen C."/>
            <person name="Sorensen T."/>
            <person name="Nielsen M.R."/>
            <person name="Sondergaard T.E."/>
            <person name="Sorensen J.L."/>
            <person name="Fitzpatrick D.A."/>
            <person name="Frisvad J.C."/>
            <person name="Nielsen K.L."/>
        </authorList>
    </citation>
    <scope>NUCLEOTIDE SEQUENCE</scope>
    <source>
        <strain evidence="7">IBT 22155</strain>
    </source>
</reference>